<protein>
    <recommendedName>
        <fullName evidence="3">DUF1573 domain-containing protein</fullName>
    </recommendedName>
</protein>
<dbReference type="EMBL" id="MEYK01000009">
    <property type="protein sequence ID" value="OGD25565.1"/>
    <property type="molecule type" value="Genomic_DNA"/>
</dbReference>
<name>A0A1F5B4M4_9BACT</name>
<evidence type="ECO:0008006" key="3">
    <source>
        <dbReference type="Google" id="ProtNLM"/>
    </source>
</evidence>
<organism evidence="1 2">
    <name type="scientific">Candidatus Azambacteria bacterium RIFCSPHIGHO2_01_FULL_40_24</name>
    <dbReference type="NCBI Taxonomy" id="1797301"/>
    <lineage>
        <taxon>Bacteria</taxon>
        <taxon>Candidatus Azamiibacteriota</taxon>
    </lineage>
</organism>
<proteinExistence type="predicted"/>
<gene>
    <name evidence="1" type="ORF">A2819_01380</name>
</gene>
<dbReference type="Proteomes" id="UP000176431">
    <property type="component" value="Unassembled WGS sequence"/>
</dbReference>
<comment type="caution">
    <text evidence="1">The sequence shown here is derived from an EMBL/GenBank/DDBJ whole genome shotgun (WGS) entry which is preliminary data.</text>
</comment>
<dbReference type="InterPro" id="IPR011467">
    <property type="entry name" value="DUF1573"/>
</dbReference>
<evidence type="ECO:0000313" key="1">
    <source>
        <dbReference type="EMBL" id="OGD25565.1"/>
    </source>
</evidence>
<dbReference type="Gene3D" id="2.60.40.10">
    <property type="entry name" value="Immunoglobulins"/>
    <property type="match status" value="1"/>
</dbReference>
<accession>A0A1F5B4M4</accession>
<evidence type="ECO:0000313" key="2">
    <source>
        <dbReference type="Proteomes" id="UP000176431"/>
    </source>
</evidence>
<dbReference type="InterPro" id="IPR013783">
    <property type="entry name" value="Ig-like_fold"/>
</dbReference>
<sequence>MNNIKTIALSLILFTAVIGAMIWFNGKNNEPQTATINNGGAGGILTADAINYDFGNIGIKNGLVNHEYVLENKSDKIIKISEVSTSCMCTSAKLEVSGKTYGPFGMPGHGGGFTKAGIIVNPGEKAVVNATFDPAAHGPAGIGEVQREIYINTGADEQMVLGFKVNVTP</sequence>
<dbReference type="Pfam" id="PF07610">
    <property type="entry name" value="DUF1573"/>
    <property type="match status" value="1"/>
</dbReference>
<reference evidence="1 2" key="1">
    <citation type="journal article" date="2016" name="Nat. Commun.">
        <title>Thousands of microbial genomes shed light on interconnected biogeochemical processes in an aquifer system.</title>
        <authorList>
            <person name="Anantharaman K."/>
            <person name="Brown C.T."/>
            <person name="Hug L.A."/>
            <person name="Sharon I."/>
            <person name="Castelle C.J."/>
            <person name="Probst A.J."/>
            <person name="Thomas B.C."/>
            <person name="Singh A."/>
            <person name="Wilkins M.J."/>
            <person name="Karaoz U."/>
            <person name="Brodie E.L."/>
            <person name="Williams K.H."/>
            <person name="Hubbard S.S."/>
            <person name="Banfield J.F."/>
        </authorList>
    </citation>
    <scope>NUCLEOTIDE SEQUENCE [LARGE SCALE GENOMIC DNA]</scope>
</reference>
<dbReference type="AlphaFoldDB" id="A0A1F5B4M4"/>